<reference evidence="1 2" key="1">
    <citation type="journal article" date="2009" name="Stand. Genomic Sci.">
        <title>Complete genome sequence of Methanocorpusculum labreanum type strain Z.</title>
        <authorList>
            <person name="Anderson I.J."/>
            <person name="Sieprawska-Lupa M."/>
            <person name="Goltsman E."/>
            <person name="Lapidus A."/>
            <person name="Copeland A."/>
            <person name="Glavina Del Rio T."/>
            <person name="Tice H."/>
            <person name="Dalin E."/>
            <person name="Barry K."/>
            <person name="Pitluck S."/>
            <person name="Hauser L."/>
            <person name="Land M."/>
            <person name="Lucas S."/>
            <person name="Richardson P."/>
            <person name="Whitman W.B."/>
            <person name="Kyrpides N.C."/>
        </authorList>
    </citation>
    <scope>NUCLEOTIDE SEQUENCE [LARGE SCALE GENOMIC DNA]</scope>
    <source>
        <strain evidence="2">ATCC 43576 / DSM 4855 / Z</strain>
    </source>
</reference>
<evidence type="ECO:0000313" key="1">
    <source>
        <dbReference type="EMBL" id="ABN07145.1"/>
    </source>
</evidence>
<name>A2SS39_METLZ</name>
<organism evidence="1 2">
    <name type="scientific">Methanocorpusculum labreanum (strain ATCC 43576 / DSM 4855 / Z)</name>
    <dbReference type="NCBI Taxonomy" id="410358"/>
    <lineage>
        <taxon>Archaea</taxon>
        <taxon>Methanobacteriati</taxon>
        <taxon>Methanobacteriota</taxon>
        <taxon>Stenosarchaea group</taxon>
        <taxon>Methanomicrobia</taxon>
        <taxon>Methanomicrobiales</taxon>
        <taxon>Methanocorpusculaceae</taxon>
        <taxon>Methanocorpusculum</taxon>
    </lineage>
</organism>
<accession>A2SS39</accession>
<gene>
    <name evidence="1" type="ordered locus">Mlab_0975</name>
</gene>
<protein>
    <submittedName>
        <fullName evidence="1">Uncharacterized protein</fullName>
    </submittedName>
</protein>
<dbReference type="KEGG" id="mla:Mlab_0975"/>
<sequence>MSELESQPEVIERGFLILSLYHHSLGEINIYSRKKRIPSPENKNKIFPPRAAPRRIANQRFAQLRSAAFSVHPAVTSPHHKIRKE</sequence>
<proteinExistence type="predicted"/>
<dbReference type="HOGENOM" id="CLU_2504967_0_0_2"/>
<dbReference type="EMBL" id="CP000559">
    <property type="protein sequence ID" value="ABN07145.1"/>
    <property type="molecule type" value="Genomic_DNA"/>
</dbReference>
<evidence type="ECO:0000313" key="2">
    <source>
        <dbReference type="Proteomes" id="UP000000365"/>
    </source>
</evidence>
<dbReference type="Proteomes" id="UP000000365">
    <property type="component" value="Chromosome"/>
</dbReference>
<keyword evidence="2" id="KW-1185">Reference proteome</keyword>
<dbReference type="AlphaFoldDB" id="A2SS39"/>